<dbReference type="Proteomes" id="UP000192343">
    <property type="component" value="Unassembled WGS sequence"/>
</dbReference>
<accession>A0A1Y1S1I0</accession>
<dbReference type="InterPro" id="IPR020904">
    <property type="entry name" value="Sc_DH/Rdtase_CS"/>
</dbReference>
<comment type="caution">
    <text evidence="3">The sequence shown here is derived from an EMBL/GenBank/DDBJ whole genome shotgun (WGS) entry which is preliminary data.</text>
</comment>
<dbReference type="PROSITE" id="PS00061">
    <property type="entry name" value="ADH_SHORT"/>
    <property type="match status" value="1"/>
</dbReference>
<dbReference type="NCBIfam" id="NF009466">
    <property type="entry name" value="PRK12826.1-2"/>
    <property type="match status" value="1"/>
</dbReference>
<dbReference type="PRINTS" id="PR00081">
    <property type="entry name" value="GDHRDH"/>
</dbReference>
<dbReference type="InterPro" id="IPR002347">
    <property type="entry name" value="SDR_fam"/>
</dbReference>
<evidence type="ECO:0000256" key="1">
    <source>
        <dbReference type="ARBA" id="ARBA00006484"/>
    </source>
</evidence>
<dbReference type="PRINTS" id="PR00080">
    <property type="entry name" value="SDRFAMILY"/>
</dbReference>
<protein>
    <recommendedName>
        <fullName evidence="2">Ketoreductase domain-containing protein</fullName>
    </recommendedName>
</protein>
<organism evidence="3 4">
    <name type="scientific">Marispirochaeta aestuarii</name>
    <dbReference type="NCBI Taxonomy" id="1963862"/>
    <lineage>
        <taxon>Bacteria</taxon>
        <taxon>Pseudomonadati</taxon>
        <taxon>Spirochaetota</taxon>
        <taxon>Spirochaetia</taxon>
        <taxon>Spirochaetales</taxon>
        <taxon>Spirochaetaceae</taxon>
        <taxon>Marispirochaeta</taxon>
    </lineage>
</organism>
<dbReference type="SMART" id="SM00822">
    <property type="entry name" value="PKS_KR"/>
    <property type="match status" value="1"/>
</dbReference>
<dbReference type="SUPFAM" id="SSF51735">
    <property type="entry name" value="NAD(P)-binding Rossmann-fold domains"/>
    <property type="match status" value="1"/>
</dbReference>
<dbReference type="PANTHER" id="PTHR42879:SF2">
    <property type="entry name" value="3-OXOACYL-[ACYL-CARRIER-PROTEIN] REDUCTASE FABG"/>
    <property type="match status" value="1"/>
</dbReference>
<reference evidence="3 4" key="1">
    <citation type="submission" date="2017-03" db="EMBL/GenBank/DDBJ databases">
        <title>Draft Genome sequence of Marispirochaeta sp. strain JC444.</title>
        <authorList>
            <person name="Shivani Y."/>
            <person name="Subhash Y."/>
            <person name="Sasikala C."/>
            <person name="Ramana C."/>
        </authorList>
    </citation>
    <scope>NUCLEOTIDE SEQUENCE [LARGE SCALE GENOMIC DNA]</scope>
    <source>
        <strain evidence="3 4">JC444</strain>
    </source>
</reference>
<dbReference type="Pfam" id="PF13561">
    <property type="entry name" value="adh_short_C2"/>
    <property type="match status" value="1"/>
</dbReference>
<evidence type="ECO:0000259" key="2">
    <source>
        <dbReference type="SMART" id="SM00822"/>
    </source>
</evidence>
<keyword evidence="4" id="KW-1185">Reference proteome</keyword>
<sequence length="249" mass="26492">MELYMPRTVIISGASKGIGKETARVFAAAGDQVVVFDVDREKGEGFCREEKAAGRKVDFSAVDITNTENVRSAVEKAANQYGGVDVLVNCAGILDLHSFSETTEEVWDRVMGINLKGAFLLSQAVLPFMSKNKSGRIINIASSAGRTGGVKTGVSYSVSKAGIIGLTKTLARMAAPDKVTVNCIAPGTTNTDMARQFSSEDTEAILRQVPLHSLVEPEDIARAVYFLASDSAKMITGICLDINGGIYMG</sequence>
<dbReference type="InterPro" id="IPR036291">
    <property type="entry name" value="NAD(P)-bd_dom_sf"/>
</dbReference>
<dbReference type="PANTHER" id="PTHR42879">
    <property type="entry name" value="3-OXOACYL-(ACYL-CARRIER-PROTEIN) REDUCTASE"/>
    <property type="match status" value="1"/>
</dbReference>
<comment type="similarity">
    <text evidence="1">Belongs to the short-chain dehydrogenases/reductases (SDR) family.</text>
</comment>
<dbReference type="AlphaFoldDB" id="A0A1Y1S1I0"/>
<dbReference type="NCBIfam" id="NF005559">
    <property type="entry name" value="PRK07231.1"/>
    <property type="match status" value="1"/>
</dbReference>
<dbReference type="InterPro" id="IPR057326">
    <property type="entry name" value="KR_dom"/>
</dbReference>
<dbReference type="STRING" id="1963862.B4O97_06025"/>
<gene>
    <name evidence="3" type="ORF">B4O97_06025</name>
</gene>
<dbReference type="GO" id="GO:0032787">
    <property type="term" value="P:monocarboxylic acid metabolic process"/>
    <property type="evidence" value="ECO:0007669"/>
    <property type="project" value="UniProtKB-ARBA"/>
</dbReference>
<proteinExistence type="inferred from homology"/>
<dbReference type="InterPro" id="IPR050259">
    <property type="entry name" value="SDR"/>
</dbReference>
<name>A0A1Y1S1I0_9SPIO</name>
<dbReference type="Gene3D" id="3.40.50.720">
    <property type="entry name" value="NAD(P)-binding Rossmann-like Domain"/>
    <property type="match status" value="1"/>
</dbReference>
<evidence type="ECO:0000313" key="4">
    <source>
        <dbReference type="Proteomes" id="UP000192343"/>
    </source>
</evidence>
<feature type="domain" description="Ketoreductase" evidence="2">
    <location>
        <begin position="7"/>
        <end position="167"/>
    </location>
</feature>
<dbReference type="EMBL" id="MWQY01000005">
    <property type="protein sequence ID" value="ORC36619.1"/>
    <property type="molecule type" value="Genomic_DNA"/>
</dbReference>
<dbReference type="FunFam" id="3.40.50.720:FF:000084">
    <property type="entry name" value="Short-chain dehydrogenase reductase"/>
    <property type="match status" value="1"/>
</dbReference>
<evidence type="ECO:0000313" key="3">
    <source>
        <dbReference type="EMBL" id="ORC36619.1"/>
    </source>
</evidence>